<evidence type="ECO:0000259" key="1">
    <source>
        <dbReference type="Pfam" id="PF10026"/>
    </source>
</evidence>
<name>A0ABT3JYQ1_9XANT</name>
<evidence type="ECO:0000313" key="2">
    <source>
        <dbReference type="EMBL" id="MCW4473625.1"/>
    </source>
</evidence>
<reference evidence="2 3" key="1">
    <citation type="submission" date="2022-10" db="EMBL/GenBank/DDBJ databases">
        <title>Xanthomonas sp. H13-6.</title>
        <authorList>
            <person name="Liu X."/>
            <person name="Deng Z."/>
            <person name="Jiang Y."/>
            <person name="Yu T."/>
            <person name="Ai J."/>
        </authorList>
    </citation>
    <scope>NUCLEOTIDE SEQUENCE [LARGE SCALE GENOMIC DNA]</scope>
    <source>
        <strain evidence="2 3">H13-6</strain>
    </source>
</reference>
<proteinExistence type="predicted"/>
<feature type="domain" description="DUF2268" evidence="1">
    <location>
        <begin position="137"/>
        <end position="249"/>
    </location>
</feature>
<accession>A0ABT3JYQ1</accession>
<protein>
    <submittedName>
        <fullName evidence="2">DUF2268 domain-containing putative Zn-dependent protease</fullName>
    </submittedName>
</protein>
<dbReference type="Proteomes" id="UP001209922">
    <property type="component" value="Unassembled WGS sequence"/>
</dbReference>
<dbReference type="RefSeq" id="WP_265128609.1">
    <property type="nucleotide sequence ID" value="NZ_JAPCHY010000012.1"/>
</dbReference>
<gene>
    <name evidence="2" type="ORF">OK345_14065</name>
</gene>
<keyword evidence="2" id="KW-0378">Hydrolase</keyword>
<dbReference type="Pfam" id="PF10026">
    <property type="entry name" value="DUF2268"/>
    <property type="match status" value="1"/>
</dbReference>
<dbReference type="EMBL" id="JAPCHY010000012">
    <property type="protein sequence ID" value="MCW4473625.1"/>
    <property type="molecule type" value="Genomic_DNA"/>
</dbReference>
<keyword evidence="2" id="KW-0645">Protease</keyword>
<evidence type="ECO:0000313" key="3">
    <source>
        <dbReference type="Proteomes" id="UP001209922"/>
    </source>
</evidence>
<keyword evidence="3" id="KW-1185">Reference proteome</keyword>
<dbReference type="GO" id="GO:0006508">
    <property type="term" value="P:proteolysis"/>
    <property type="evidence" value="ECO:0007669"/>
    <property type="project" value="UniProtKB-KW"/>
</dbReference>
<comment type="caution">
    <text evidence="2">The sequence shown here is derived from an EMBL/GenBank/DDBJ whole genome shotgun (WGS) entry which is preliminary data.</text>
</comment>
<sequence length="290" mass="31371">MEIDTSDVDLFYKVYDAAGGAPTAQQIDGEYLDKGSPGLKTLARLRNVTGQRIVDAMTANPALYSDARRCSEALPRARGRLDAALHKFGSMYEGATFPPVTIAISRGKPIAVAGPDTGIQVGFEALCGVDWINPSLEDRIVSVLAHEYAHVQQPYVRTVVDKKEPTVLEIALSEGIAEFVAELIAGGIAYTSNAEAARGRELEIESAFVADIDSTDLSRWAYNSSQDTPGDLAYWVGYRIAKAYYRSADDKRQALREILEMDDPKAFLARSGWYPGIDLEAAGAGSTPGD</sequence>
<dbReference type="InterPro" id="IPR018728">
    <property type="entry name" value="DUF2268"/>
</dbReference>
<dbReference type="GO" id="GO:0008233">
    <property type="term" value="F:peptidase activity"/>
    <property type="evidence" value="ECO:0007669"/>
    <property type="project" value="UniProtKB-KW"/>
</dbReference>
<organism evidence="2 3">
    <name type="scientific">Xanthomonas chitinilytica</name>
    <dbReference type="NCBI Taxonomy" id="2989819"/>
    <lineage>
        <taxon>Bacteria</taxon>
        <taxon>Pseudomonadati</taxon>
        <taxon>Pseudomonadota</taxon>
        <taxon>Gammaproteobacteria</taxon>
        <taxon>Lysobacterales</taxon>
        <taxon>Lysobacteraceae</taxon>
        <taxon>Xanthomonas</taxon>
    </lineage>
</organism>